<dbReference type="InterPro" id="IPR002298">
    <property type="entry name" value="DNA_polymerase_A"/>
</dbReference>
<feature type="domain" description="DNA-directed DNA polymerase family A palm" evidence="11">
    <location>
        <begin position="392"/>
        <end position="573"/>
    </location>
</feature>
<sequence length="609" mass="67218">MTITITYEPVPDTSWLHTGLNCHMHTGRNALEVVAAMPSGIPVAADIETPGLDRNFEINCLTAAWIGWDGTIESVLLDPIRWPAHRAAARDVFARASKLVFHNASFDVPPLWHHGLIDAGEIRKIADTVLLARFAYPDSYGPPLPRKTLEACAVHLLGLVDVAGGMERAFKAAGFKTIQDGYENMNIDAPIYRQGAMADTVATLLLEPVLRRKCVEWTTNHPFAEFGATTEAEALEVLEVQEIAHWVMLQRSARGLAVDRDYLDEYREREHDKRLEHAAFLAQFDLEGGTGKGPALVKWLEARGELPSDWPRTPKGAPSAAKEHLETLDHPVAAAQRALAVSDKVLGYLEKVSRQAAVTGRCHPQVAILGASATGRMSYGSPELQQFPKDARPIITDDGQGLTSVDWAQIEPVTMALMAGDREFLAPFFEKDADLYEPIMRACGIDRPMAKVILLATMYGQGARSMARRIGHTEESAAQIRRQMLAAMPASRDFMAKVESIAITHGRIVTGGGRILPVDQQGSYRAVNYICQGSAYDVLAHTIVRLDEVGLSGHVQLAMHDELVVDTDVAAEVERIMMTPPEFLTRWAKRDDFMLRTDRADMGHRWAKV</sequence>
<dbReference type="PANTHER" id="PTHR10133:SF27">
    <property type="entry name" value="DNA POLYMERASE NU"/>
    <property type="match status" value="1"/>
</dbReference>
<dbReference type="GO" id="GO:0006302">
    <property type="term" value="P:double-strand break repair"/>
    <property type="evidence" value="ECO:0007669"/>
    <property type="project" value="TreeGrafter"/>
</dbReference>
<protein>
    <recommendedName>
        <fullName evidence="3">DNA polymerase</fullName>
        <ecNumber evidence="2">2.7.7.7</ecNumber>
    </recommendedName>
</protein>
<gene>
    <name evidence="12" type="ORF">PBI_LIZLEMON_57</name>
</gene>
<evidence type="ECO:0000256" key="8">
    <source>
        <dbReference type="ARBA" id="ARBA00023109"/>
    </source>
</evidence>
<keyword evidence="9" id="KW-0238">DNA-binding</keyword>
<reference evidence="12 13" key="1">
    <citation type="submission" date="2014-06" db="EMBL/GenBank/DDBJ databases">
        <authorList>
            <person name="Pfaffle P.K."/>
            <person name="Tobiason D.M."/>
            <person name="Arnold K."/>
            <person name="Ash A."/>
            <person name="Austin Q."/>
            <person name="Brahm K."/>
            <person name="Carberry B."/>
            <person name="Grant J."/>
            <person name="Leckie K."/>
            <person name="Meder A."/>
            <person name="Newsom A."/>
            <person name="Reinecke M."/>
            <person name="Rognrud K."/>
            <person name="Serrano M.G."/>
            <person name="Buck G."/>
            <person name="Lee V."/>
            <person name="Wang Y."/>
            <person name="Carvalho R."/>
            <person name="Voegtly L."/>
            <person name="Shi R."/>
            <person name="Duckworth R."/>
            <person name="Johnson A."/>
            <person name="Loviza R."/>
            <person name="Walstead R."/>
            <person name="Shah Z."/>
            <person name="Kiflezghi M."/>
            <person name="Wade K."/>
            <person name="Anders K.R."/>
            <person name="Braun M.A."/>
            <person name="Delesalle V.A."/>
            <person name="Hughes L.E."/>
            <person name="Ware V.C."/>
            <person name="Bradley K.W."/>
            <person name="Barker L.P."/>
            <person name="Asai D.J."/>
            <person name="Bowman C.A."/>
            <person name="Russell D.A."/>
            <person name="Pope W.H."/>
            <person name="Jacobs-Sera D."/>
            <person name="Hendrix R.W."/>
            <person name="Hatfull G.F."/>
        </authorList>
    </citation>
    <scope>NUCLEOTIDE SEQUENCE [LARGE SCALE GENOMIC DNA]</scope>
</reference>
<dbReference type="GO" id="GO:0006261">
    <property type="term" value="P:DNA-templated DNA replication"/>
    <property type="evidence" value="ECO:0007669"/>
    <property type="project" value="InterPro"/>
</dbReference>
<keyword evidence="8" id="KW-1194">Viral DNA replication</keyword>
<keyword evidence="4" id="KW-0808">Transferase</keyword>
<dbReference type="GO" id="GO:0003887">
    <property type="term" value="F:DNA-directed DNA polymerase activity"/>
    <property type="evidence" value="ECO:0007669"/>
    <property type="project" value="UniProtKB-KW"/>
</dbReference>
<dbReference type="Proteomes" id="UP000230449">
    <property type="component" value="Segment"/>
</dbReference>
<evidence type="ECO:0000256" key="5">
    <source>
        <dbReference type="ARBA" id="ARBA00022695"/>
    </source>
</evidence>
<evidence type="ECO:0000256" key="7">
    <source>
        <dbReference type="ARBA" id="ARBA00022932"/>
    </source>
</evidence>
<dbReference type="InterPro" id="IPR036397">
    <property type="entry name" value="RNaseH_sf"/>
</dbReference>
<evidence type="ECO:0000313" key="13">
    <source>
        <dbReference type="Proteomes" id="UP000230449"/>
    </source>
</evidence>
<dbReference type="Gene3D" id="1.10.150.20">
    <property type="entry name" value="5' to 3' exonuclease, C-terminal subdomain"/>
    <property type="match status" value="1"/>
</dbReference>
<dbReference type="Pfam" id="PF00476">
    <property type="entry name" value="DNA_pol_A"/>
    <property type="match status" value="1"/>
</dbReference>
<dbReference type="PROSITE" id="PS00447">
    <property type="entry name" value="DNA_POLYMERASE_A"/>
    <property type="match status" value="1"/>
</dbReference>
<dbReference type="SMART" id="SM00482">
    <property type="entry name" value="POLAc"/>
    <property type="match status" value="1"/>
</dbReference>
<name>A0A076YJG7_9CAUD</name>
<keyword evidence="7" id="KW-0239">DNA-directed DNA polymerase</keyword>
<evidence type="ECO:0000313" key="12">
    <source>
        <dbReference type="EMBL" id="AIK68831.1"/>
    </source>
</evidence>
<dbReference type="SUPFAM" id="SSF53098">
    <property type="entry name" value="Ribonuclease H-like"/>
    <property type="match status" value="1"/>
</dbReference>
<dbReference type="Gene3D" id="3.30.70.370">
    <property type="match status" value="1"/>
</dbReference>
<accession>A0A076YJG7</accession>
<evidence type="ECO:0000256" key="3">
    <source>
        <dbReference type="ARBA" id="ARBA00015749"/>
    </source>
</evidence>
<dbReference type="PANTHER" id="PTHR10133">
    <property type="entry name" value="DNA POLYMERASE I"/>
    <property type="match status" value="1"/>
</dbReference>
<keyword evidence="6" id="KW-0235">DNA replication</keyword>
<dbReference type="SUPFAM" id="SSF56672">
    <property type="entry name" value="DNA/RNA polymerases"/>
    <property type="match status" value="1"/>
</dbReference>
<dbReference type="InterPro" id="IPR019760">
    <property type="entry name" value="DNA-dir_DNA_pol_A_CS"/>
</dbReference>
<dbReference type="GO" id="GO:0003677">
    <property type="term" value="F:DNA binding"/>
    <property type="evidence" value="ECO:0007669"/>
    <property type="project" value="UniProtKB-KW"/>
</dbReference>
<dbReference type="InterPro" id="IPR001098">
    <property type="entry name" value="DNA-dir_DNA_pol_A_palm_dom"/>
</dbReference>
<proteinExistence type="inferred from homology"/>
<organism evidence="12 13">
    <name type="scientific">Mycobacterium phage LizLemon</name>
    <dbReference type="NCBI Taxonomy" id="1527533"/>
    <lineage>
        <taxon>Viruses</taxon>
        <taxon>Duplodnaviria</taxon>
        <taxon>Heunggongvirae</taxon>
        <taxon>Uroviricota</taxon>
        <taxon>Caudoviricetes</taxon>
        <taxon>Bclasvirinae</taxon>
        <taxon>Rosebushvirus</taxon>
        <taxon>Rosebushvirus rosebush</taxon>
    </lineage>
</organism>
<evidence type="ECO:0000256" key="2">
    <source>
        <dbReference type="ARBA" id="ARBA00012417"/>
    </source>
</evidence>
<evidence type="ECO:0000256" key="9">
    <source>
        <dbReference type="ARBA" id="ARBA00023125"/>
    </source>
</evidence>
<dbReference type="GO" id="GO:0039693">
    <property type="term" value="P:viral DNA genome replication"/>
    <property type="evidence" value="ECO:0007669"/>
    <property type="project" value="UniProtKB-KW"/>
</dbReference>
<evidence type="ECO:0000259" key="11">
    <source>
        <dbReference type="SMART" id="SM00482"/>
    </source>
</evidence>
<evidence type="ECO:0000256" key="10">
    <source>
        <dbReference type="ARBA" id="ARBA00049244"/>
    </source>
</evidence>
<comment type="similarity">
    <text evidence="1">Belongs to the DNA polymerase type-A family.</text>
</comment>
<dbReference type="EC" id="2.7.7.7" evidence="2"/>
<evidence type="ECO:0000256" key="1">
    <source>
        <dbReference type="ARBA" id="ARBA00007705"/>
    </source>
</evidence>
<comment type="catalytic activity">
    <reaction evidence="10">
        <text>DNA(n) + a 2'-deoxyribonucleoside 5'-triphosphate = DNA(n+1) + diphosphate</text>
        <dbReference type="Rhea" id="RHEA:22508"/>
        <dbReference type="Rhea" id="RHEA-COMP:17339"/>
        <dbReference type="Rhea" id="RHEA-COMP:17340"/>
        <dbReference type="ChEBI" id="CHEBI:33019"/>
        <dbReference type="ChEBI" id="CHEBI:61560"/>
        <dbReference type="ChEBI" id="CHEBI:173112"/>
        <dbReference type="EC" id="2.7.7.7"/>
    </reaction>
</comment>
<evidence type="ECO:0000256" key="4">
    <source>
        <dbReference type="ARBA" id="ARBA00022679"/>
    </source>
</evidence>
<evidence type="ECO:0000256" key="6">
    <source>
        <dbReference type="ARBA" id="ARBA00022705"/>
    </source>
</evidence>
<dbReference type="EMBL" id="KM101117">
    <property type="protein sequence ID" value="AIK68831.1"/>
    <property type="molecule type" value="Genomic_DNA"/>
</dbReference>
<dbReference type="InterPro" id="IPR043502">
    <property type="entry name" value="DNA/RNA_pol_sf"/>
</dbReference>
<dbReference type="Gene3D" id="3.30.420.10">
    <property type="entry name" value="Ribonuclease H-like superfamily/Ribonuclease H"/>
    <property type="match status" value="1"/>
</dbReference>
<dbReference type="InterPro" id="IPR012337">
    <property type="entry name" value="RNaseH-like_sf"/>
</dbReference>
<keyword evidence="5" id="KW-0548">Nucleotidyltransferase</keyword>